<dbReference type="KEGG" id="aia:AWH56_005725"/>
<dbReference type="AlphaFoldDB" id="A0A7S7L9W0"/>
<dbReference type="Pfam" id="PF05448">
    <property type="entry name" value="AXE1"/>
    <property type="match status" value="1"/>
</dbReference>
<sequence length="327" mass="37456">MKIYYKEVDNSMMRHIEEKLKHLEAYIPELTKQEDHDIFWKRTMEEAKGKALNASLHELDYPIKQVRAFDLTYHGFDETPIQAYYIVSKQHQEKLPCLIFFHGYAGHKNSVSHYMKWLIQGYAVIAVDCRGQGRTGDYSKYSSDEMGTWVTKGILDKDEYYYRKVYVDGVRAIDFACSRPEIDPKRIAIMGASMGGGITLAVAALDDRPKLAVADVPNMCDIGLAMKQKFDGSLTIVEKFLHRHPEAIEQVYSTLTYFDNLNLCGNITCKTRISVGLLDLICPPMPTYGVYNRILAPKSMEVYPFSGHDMGIIEHIDKTIQYVNEHL</sequence>
<dbReference type="EMBL" id="CP063356">
    <property type="protein sequence ID" value="QOY37139.2"/>
    <property type="molecule type" value="Genomic_DNA"/>
</dbReference>
<organism evidence="1 2">
    <name type="scientific">Anaerobacillus isosaccharinicus</name>
    <dbReference type="NCBI Taxonomy" id="1532552"/>
    <lineage>
        <taxon>Bacteria</taxon>
        <taxon>Bacillati</taxon>
        <taxon>Bacillota</taxon>
        <taxon>Bacilli</taxon>
        <taxon>Bacillales</taxon>
        <taxon>Bacillaceae</taxon>
        <taxon>Anaerobacillus</taxon>
    </lineage>
</organism>
<keyword evidence="1" id="KW-0378">Hydrolase</keyword>
<name>A0A7S7L9W0_9BACI</name>
<reference evidence="1 2" key="1">
    <citation type="journal article" date="2017" name="Genome Announc.">
        <title>Draft Genome Sequences of Four Alkaliphilic Bacteria Belonging to the Anaerobacillus Genus.</title>
        <authorList>
            <person name="Bassil N.M."/>
            <person name="Lloyd J.R."/>
        </authorList>
    </citation>
    <scope>NUCLEOTIDE SEQUENCE [LARGE SCALE GENOMIC DNA]</scope>
    <source>
        <strain evidence="1 2">NB2006</strain>
    </source>
</reference>
<dbReference type="GO" id="GO:0005976">
    <property type="term" value="P:polysaccharide metabolic process"/>
    <property type="evidence" value="ECO:0007669"/>
    <property type="project" value="TreeGrafter"/>
</dbReference>
<dbReference type="Gene3D" id="3.40.50.1820">
    <property type="entry name" value="alpha/beta hydrolase"/>
    <property type="match status" value="1"/>
</dbReference>
<proteinExistence type="predicted"/>
<evidence type="ECO:0000313" key="1">
    <source>
        <dbReference type="EMBL" id="QOY37139.2"/>
    </source>
</evidence>
<dbReference type="InterPro" id="IPR029058">
    <property type="entry name" value="AB_hydrolase_fold"/>
</dbReference>
<dbReference type="PANTHER" id="PTHR40111:SF1">
    <property type="entry name" value="CEPHALOSPORIN-C DEACETYLASE"/>
    <property type="match status" value="1"/>
</dbReference>
<evidence type="ECO:0000313" key="2">
    <source>
        <dbReference type="Proteomes" id="UP000180175"/>
    </source>
</evidence>
<dbReference type="PANTHER" id="PTHR40111">
    <property type="entry name" value="CEPHALOSPORIN-C DEACETYLASE"/>
    <property type="match status" value="1"/>
</dbReference>
<dbReference type="InterPro" id="IPR039069">
    <property type="entry name" value="CE7"/>
</dbReference>
<keyword evidence="2" id="KW-1185">Reference proteome</keyword>
<protein>
    <submittedName>
        <fullName evidence="1">Acetylxylan esterase</fullName>
        <ecNumber evidence="1">3.1.1.-</ecNumber>
    </submittedName>
</protein>
<gene>
    <name evidence="1" type="ORF">AWH56_005725</name>
</gene>
<dbReference type="InterPro" id="IPR008391">
    <property type="entry name" value="AXE1_dom"/>
</dbReference>
<dbReference type="SUPFAM" id="SSF53474">
    <property type="entry name" value="alpha/beta-Hydrolases"/>
    <property type="match status" value="1"/>
</dbReference>
<dbReference type="EC" id="3.1.1.-" evidence="1"/>
<reference evidence="1 2" key="2">
    <citation type="journal article" date="2019" name="Int. J. Syst. Evol. Microbiol.">
        <title>Anaerobacillus isosaccharinicus sp. nov., an alkaliphilic bacterium which degrades isosaccharinic acid.</title>
        <authorList>
            <person name="Bassil N.M."/>
            <person name="Lloyd J.R."/>
        </authorList>
    </citation>
    <scope>NUCLEOTIDE SEQUENCE [LARGE SCALE GENOMIC DNA]</scope>
    <source>
        <strain evidence="1 2">NB2006</strain>
    </source>
</reference>
<dbReference type="GO" id="GO:0052689">
    <property type="term" value="F:carboxylic ester hydrolase activity"/>
    <property type="evidence" value="ECO:0007669"/>
    <property type="project" value="TreeGrafter"/>
</dbReference>
<dbReference type="Proteomes" id="UP000180175">
    <property type="component" value="Chromosome"/>
</dbReference>
<accession>A0A7S7L9W0</accession>